<dbReference type="Proteomes" id="UP000271683">
    <property type="component" value="Unassembled WGS sequence"/>
</dbReference>
<accession>A0A3N1GT52</accession>
<evidence type="ECO:0000313" key="2">
    <source>
        <dbReference type="Proteomes" id="UP000271683"/>
    </source>
</evidence>
<sequence>MGHQPVAERGRSAVADVRRARAEHRLTVAHLDRWLLPGLDFHDEGSGENGACFT</sequence>
<comment type="caution">
    <text evidence="1">The sequence shown here is derived from an EMBL/GenBank/DDBJ whole genome shotgun (WGS) entry which is preliminary data.</text>
</comment>
<evidence type="ECO:0000313" key="1">
    <source>
        <dbReference type="EMBL" id="ROP33417.1"/>
    </source>
</evidence>
<proteinExistence type="predicted"/>
<name>A0A3N1GT52_9ACTN</name>
<protein>
    <submittedName>
        <fullName evidence="1">Uncharacterized protein</fullName>
    </submittedName>
</protein>
<gene>
    <name evidence="1" type="ORF">EDD30_6396</name>
</gene>
<dbReference type="AlphaFoldDB" id="A0A3N1GT52"/>
<dbReference type="RefSeq" id="WP_170047142.1">
    <property type="nucleotide sequence ID" value="NZ_RJKL01000001.1"/>
</dbReference>
<reference evidence="1 2" key="1">
    <citation type="submission" date="2018-11" db="EMBL/GenBank/DDBJ databases">
        <title>Sequencing the genomes of 1000 actinobacteria strains.</title>
        <authorList>
            <person name="Klenk H.-P."/>
        </authorList>
    </citation>
    <scope>NUCLEOTIDE SEQUENCE [LARGE SCALE GENOMIC DNA]</scope>
    <source>
        <strain evidence="1 2">DSM 43634</strain>
    </source>
</reference>
<dbReference type="EMBL" id="RJKL01000001">
    <property type="protein sequence ID" value="ROP33417.1"/>
    <property type="molecule type" value="Genomic_DNA"/>
</dbReference>
<organism evidence="1 2">
    <name type="scientific">Couchioplanes caeruleus</name>
    <dbReference type="NCBI Taxonomy" id="56438"/>
    <lineage>
        <taxon>Bacteria</taxon>
        <taxon>Bacillati</taxon>
        <taxon>Actinomycetota</taxon>
        <taxon>Actinomycetes</taxon>
        <taxon>Micromonosporales</taxon>
        <taxon>Micromonosporaceae</taxon>
        <taxon>Couchioplanes</taxon>
    </lineage>
</organism>